<dbReference type="InterPro" id="IPR054363">
    <property type="entry name" value="GH95_cat"/>
</dbReference>
<dbReference type="PIRSF" id="PIRSF007663">
    <property type="entry name" value="UCP007663"/>
    <property type="match status" value="1"/>
</dbReference>
<evidence type="ECO:0000259" key="1">
    <source>
        <dbReference type="Pfam" id="PF14498"/>
    </source>
</evidence>
<dbReference type="PATRIC" id="fig|1705561.3.peg.5618"/>
<evidence type="ECO:0000313" key="4">
    <source>
        <dbReference type="EMBL" id="KOY13320.1"/>
    </source>
</evidence>
<dbReference type="RefSeq" id="WP_053783666.1">
    <property type="nucleotide sequence ID" value="NZ_LITU01000081.1"/>
</dbReference>
<dbReference type="SUPFAM" id="SSF48208">
    <property type="entry name" value="Six-hairpin glycosidases"/>
    <property type="match status" value="1"/>
</dbReference>
<dbReference type="GO" id="GO:0005975">
    <property type="term" value="P:carbohydrate metabolic process"/>
    <property type="evidence" value="ECO:0007669"/>
    <property type="project" value="InterPro"/>
</dbReference>
<dbReference type="InterPro" id="IPR013780">
    <property type="entry name" value="Glyco_hydro_b"/>
</dbReference>
<dbReference type="Pfam" id="PF21307">
    <property type="entry name" value="Glyco_hydro_95_C"/>
    <property type="match status" value="1"/>
</dbReference>
<dbReference type="InterPro" id="IPR049053">
    <property type="entry name" value="AFCA-like_C"/>
</dbReference>
<evidence type="ECO:0000259" key="3">
    <source>
        <dbReference type="Pfam" id="PF22124"/>
    </source>
</evidence>
<dbReference type="Pfam" id="PF22124">
    <property type="entry name" value="Glyco_hydro_95_cat"/>
    <property type="match status" value="1"/>
</dbReference>
<proteinExistence type="predicted"/>
<dbReference type="Proteomes" id="UP000037688">
    <property type="component" value="Unassembled WGS sequence"/>
</dbReference>
<dbReference type="InterPro" id="IPR016518">
    <property type="entry name" value="Alpha-L-fucosidase"/>
</dbReference>
<keyword evidence="5" id="KW-1185">Reference proteome</keyword>
<dbReference type="Gene3D" id="2.70.98.50">
    <property type="entry name" value="putative glycoside hydrolase family protein from bacillus halodurans"/>
    <property type="match status" value="1"/>
</dbReference>
<dbReference type="AlphaFoldDB" id="A0A0M9BJ04"/>
<comment type="caution">
    <text evidence="4">The sequence shown here is derived from an EMBL/GenBank/DDBJ whole genome shotgun (WGS) entry which is preliminary data.</text>
</comment>
<evidence type="ECO:0000259" key="2">
    <source>
        <dbReference type="Pfam" id="PF21307"/>
    </source>
</evidence>
<feature type="domain" description="Glycosyl hydrolase family 95 catalytic" evidence="3">
    <location>
        <begin position="279"/>
        <end position="693"/>
    </location>
</feature>
<feature type="domain" description="Glycosyl hydrolase family 95 N-terminal" evidence="1">
    <location>
        <begin position="3"/>
        <end position="250"/>
    </location>
</feature>
<accession>A0A0M9BJ04</accession>
<dbReference type="InterPro" id="IPR027414">
    <property type="entry name" value="GH95_N_dom"/>
</dbReference>
<name>A0A0M9BJ04_9BACL</name>
<evidence type="ECO:0000313" key="5">
    <source>
        <dbReference type="Proteomes" id="UP000037688"/>
    </source>
</evidence>
<dbReference type="Pfam" id="PF14498">
    <property type="entry name" value="Glyco_hyd_65N_2"/>
    <property type="match status" value="1"/>
</dbReference>
<gene>
    <name evidence="4" type="ORF">AMS66_26715</name>
</gene>
<protein>
    <submittedName>
        <fullName evidence="4">Alpha-L-fucosidase</fullName>
    </submittedName>
</protein>
<dbReference type="InterPro" id="IPR008928">
    <property type="entry name" value="6-hairpin_glycosidase_sf"/>
</dbReference>
<dbReference type="PANTHER" id="PTHR31084">
    <property type="entry name" value="ALPHA-L-FUCOSIDASE 2"/>
    <property type="match status" value="1"/>
</dbReference>
<dbReference type="Gene3D" id="2.60.40.1180">
    <property type="entry name" value="Golgi alpha-mannosidase II"/>
    <property type="match status" value="1"/>
</dbReference>
<organism evidence="4 5">
    <name type="scientific">Paenibacillus xylanivorans</name>
    <dbReference type="NCBI Taxonomy" id="1705561"/>
    <lineage>
        <taxon>Bacteria</taxon>
        <taxon>Bacillati</taxon>
        <taxon>Bacillota</taxon>
        <taxon>Bacilli</taxon>
        <taxon>Bacillales</taxon>
        <taxon>Paenibacillaceae</taxon>
        <taxon>Paenibacillus</taxon>
    </lineage>
</organism>
<dbReference type="EMBL" id="LITU01000081">
    <property type="protein sequence ID" value="KOY13320.1"/>
    <property type="molecule type" value="Genomic_DNA"/>
</dbReference>
<feature type="domain" description="Alpha fucosidase A-like C-terminal" evidence="2">
    <location>
        <begin position="695"/>
        <end position="788"/>
    </location>
</feature>
<dbReference type="GO" id="GO:0004560">
    <property type="term" value="F:alpha-L-fucosidase activity"/>
    <property type="evidence" value="ECO:0007669"/>
    <property type="project" value="InterPro"/>
</dbReference>
<sequence length="794" mass="88170">MKLQYDKPADVWTEGLPIGNGRLGGMIFGGVELEKVSLNEDTLWSGYPKESNNPGAKDILPQVRKLIQEGRYTEADVLTKGMLGPYTQSYLPFGDLLLRFDHGGIYHSYKRSLDVEHALHNLEYQVGNVRYTREMFASHPDQVLVLRLTASVAGALNVHASLDSPLRHTISVLEDSIVLLGTAPEHVDPSYVTSNDPIRYGEPGDNKGMAFEGQLAVTAEDGQVTVDGRGIHVLGATTATFYFSAATSFNGIHKIPGIEGENTSLIAGSILKKAASQPYTGLRYSHIADYRLLFDRVKLHLGKSPASEQMSTEQRITTFGAKDQGLVELLFHYGRYLLISSSRPGTQAANLQGIWNALTRPPWSSNYTLNINTEMNYWPAEICNLAECHEPLLDMIGNLAKNGAETARVNYGTRGWTAHHNTDLWGQTAPVGDYGDGDPSWAYWPMGGIWLTQHLWEHYAFSRDEAYLRDSAYPVMKEAALFALDWLIEDGSGSLVTSPSTSPEHKFRTAEGVAAVSPGSTMDISLIWELFTNCIESSERLGIDQDFREELKHARERLLPLQVGKYGQLQEWSKDFEDEDTYHRHTSHLVGVYPGRQLSEEETPELFSAAKTSLERRGDESTGWSLGWRVALWSRFRDGNRSLLLLSNMLRLVKDGRSEQYNHGGVYANLLGAHPPFQIDGNFAASAGIAEMLLQSHRPYLELLPALPDAWQQGSVEGLRARGGFEVDIRWDKGQLAEAKITSLQGTDCVLRCNSRISVTLDGGVVETVRNDENSVIFLTSAGQTYHIKFDGEL</sequence>
<dbReference type="FunFam" id="1.50.10.10:FF:000028">
    <property type="entry name" value="Alpha-L-fucosidase 2"/>
    <property type="match status" value="1"/>
</dbReference>
<dbReference type="OrthoDB" id="9802600at2"/>
<dbReference type="PANTHER" id="PTHR31084:SF0">
    <property type="entry name" value="ALPHA-L-FUCOSIDASE 2"/>
    <property type="match status" value="1"/>
</dbReference>
<reference evidence="4 5" key="1">
    <citation type="submission" date="2015-08" db="EMBL/GenBank/DDBJ databases">
        <title>Draft genome sequence of cellulolytic and xylanolytic Paenibacillus sp. A59, isolated from a decaying forest soil from Patagonia, Argentina.</title>
        <authorList>
            <person name="Ghio S."/>
            <person name="Caceres A.M."/>
            <person name="Talia P."/>
            <person name="Grasso D."/>
            <person name="Campos E."/>
        </authorList>
    </citation>
    <scope>NUCLEOTIDE SEQUENCE [LARGE SCALE GENOMIC DNA]</scope>
    <source>
        <strain evidence="4 5">A59</strain>
    </source>
</reference>